<reference evidence="1" key="1">
    <citation type="journal article" date="2021" name="Genome Biol. Evol.">
        <title>A High-Quality Reference Genome for a Parasitic Bivalve with Doubly Uniparental Inheritance (Bivalvia: Unionida).</title>
        <authorList>
            <person name="Smith C.H."/>
        </authorList>
    </citation>
    <scope>NUCLEOTIDE SEQUENCE</scope>
    <source>
        <strain evidence="1">CHS0354</strain>
    </source>
</reference>
<dbReference type="Proteomes" id="UP001195483">
    <property type="component" value="Unassembled WGS sequence"/>
</dbReference>
<organism evidence="1 2">
    <name type="scientific">Potamilus streckersoni</name>
    <dbReference type="NCBI Taxonomy" id="2493646"/>
    <lineage>
        <taxon>Eukaryota</taxon>
        <taxon>Metazoa</taxon>
        <taxon>Spiralia</taxon>
        <taxon>Lophotrochozoa</taxon>
        <taxon>Mollusca</taxon>
        <taxon>Bivalvia</taxon>
        <taxon>Autobranchia</taxon>
        <taxon>Heteroconchia</taxon>
        <taxon>Palaeoheterodonta</taxon>
        <taxon>Unionida</taxon>
        <taxon>Unionoidea</taxon>
        <taxon>Unionidae</taxon>
        <taxon>Ambleminae</taxon>
        <taxon>Lampsilini</taxon>
        <taxon>Potamilus</taxon>
    </lineage>
</organism>
<evidence type="ECO:0000313" key="1">
    <source>
        <dbReference type="EMBL" id="KAK3612676.1"/>
    </source>
</evidence>
<comment type="caution">
    <text evidence="1">The sequence shown here is derived from an EMBL/GenBank/DDBJ whole genome shotgun (WGS) entry which is preliminary data.</text>
</comment>
<keyword evidence="2" id="KW-1185">Reference proteome</keyword>
<reference evidence="1" key="3">
    <citation type="submission" date="2023-05" db="EMBL/GenBank/DDBJ databases">
        <authorList>
            <person name="Smith C.H."/>
        </authorList>
    </citation>
    <scope>NUCLEOTIDE SEQUENCE</scope>
    <source>
        <strain evidence="1">CHS0354</strain>
        <tissue evidence="1">Mantle</tissue>
    </source>
</reference>
<proteinExistence type="predicted"/>
<reference evidence="1" key="2">
    <citation type="journal article" date="2021" name="Genome Biol. Evol.">
        <title>Developing a high-quality reference genome for a parasitic bivalve with doubly uniparental inheritance (Bivalvia: Unionida).</title>
        <authorList>
            <person name="Smith C.H."/>
        </authorList>
    </citation>
    <scope>NUCLEOTIDE SEQUENCE</scope>
    <source>
        <strain evidence="1">CHS0354</strain>
        <tissue evidence="1">Mantle</tissue>
    </source>
</reference>
<name>A0AAE0WFW9_9BIVA</name>
<evidence type="ECO:0000313" key="2">
    <source>
        <dbReference type="Proteomes" id="UP001195483"/>
    </source>
</evidence>
<gene>
    <name evidence="1" type="ORF">CHS0354_042202</name>
</gene>
<dbReference type="AlphaFoldDB" id="A0AAE0WFW9"/>
<protein>
    <submittedName>
        <fullName evidence="1">Uncharacterized protein</fullName>
    </submittedName>
</protein>
<dbReference type="EMBL" id="JAEAOA010002353">
    <property type="protein sequence ID" value="KAK3612676.1"/>
    <property type="molecule type" value="Genomic_DNA"/>
</dbReference>
<accession>A0AAE0WFW9</accession>
<sequence length="63" mass="7254">MHTPVEKIYSGRKHQKINQAVYQDFCPGRFVVHKPKTFAKKVSSMRVVFDGVGTPFKEGRVIF</sequence>